<dbReference type="GO" id="GO:0001530">
    <property type="term" value="F:lipopolysaccharide binding"/>
    <property type="evidence" value="ECO:0007669"/>
    <property type="project" value="InterPro"/>
</dbReference>
<dbReference type="GO" id="GO:0017089">
    <property type="term" value="F:glycolipid transfer activity"/>
    <property type="evidence" value="ECO:0007669"/>
    <property type="project" value="TreeGrafter"/>
</dbReference>
<keyword evidence="3" id="KW-0574">Periplasm</keyword>
<dbReference type="GO" id="GO:0015920">
    <property type="term" value="P:lipopolysaccharide transport"/>
    <property type="evidence" value="ECO:0007669"/>
    <property type="project" value="InterPro"/>
</dbReference>
<dbReference type="FunCoup" id="Q0EXN8">
    <property type="interactions" value="45"/>
</dbReference>
<dbReference type="PANTHER" id="PTHR36504:SF1">
    <property type="entry name" value="LIPOPOLYSACCHARIDE EXPORT SYSTEM PROTEIN LPTA"/>
    <property type="match status" value="1"/>
</dbReference>
<dbReference type="InterPro" id="IPR014340">
    <property type="entry name" value="LptA"/>
</dbReference>
<proteinExistence type="predicted"/>
<evidence type="ECO:0000313" key="7">
    <source>
        <dbReference type="Proteomes" id="UP000005297"/>
    </source>
</evidence>
<dbReference type="GO" id="GO:0030288">
    <property type="term" value="C:outer membrane-bounded periplasmic space"/>
    <property type="evidence" value="ECO:0007669"/>
    <property type="project" value="TreeGrafter"/>
</dbReference>
<keyword evidence="7" id="KW-1185">Reference proteome</keyword>
<evidence type="ECO:0000256" key="3">
    <source>
        <dbReference type="ARBA" id="ARBA00022764"/>
    </source>
</evidence>
<dbReference type="InParanoid" id="Q0EXN8"/>
<feature type="signal peptide" evidence="4">
    <location>
        <begin position="1"/>
        <end position="25"/>
    </location>
</feature>
<dbReference type="RefSeq" id="WP_009850967.1">
    <property type="nucleotide sequence ID" value="NZ_DS022295.1"/>
</dbReference>
<dbReference type="InterPro" id="IPR005653">
    <property type="entry name" value="OstA-like_N"/>
</dbReference>
<dbReference type="NCBIfam" id="TIGR03002">
    <property type="entry name" value="outer_YhbN_LptA"/>
    <property type="match status" value="1"/>
</dbReference>
<dbReference type="GO" id="GO:0009279">
    <property type="term" value="C:cell outer membrane"/>
    <property type="evidence" value="ECO:0007669"/>
    <property type="project" value="TreeGrafter"/>
</dbReference>
<protein>
    <submittedName>
        <fullName evidence="6">Possible OstA-like protein</fullName>
    </submittedName>
</protein>
<name>Q0EXN8_9PROT</name>
<feature type="chain" id="PRO_5004171296" evidence="4">
    <location>
        <begin position="26"/>
        <end position="166"/>
    </location>
</feature>
<dbReference type="Pfam" id="PF03968">
    <property type="entry name" value="LptD_N"/>
    <property type="match status" value="1"/>
</dbReference>
<dbReference type="InterPro" id="IPR052037">
    <property type="entry name" value="LPS_export_LptA"/>
</dbReference>
<reference evidence="6 7" key="1">
    <citation type="submission" date="2006-09" db="EMBL/GenBank/DDBJ databases">
        <authorList>
            <person name="Emerson D."/>
            <person name="Ferriera S."/>
            <person name="Johnson J."/>
            <person name="Kravitz S."/>
            <person name="Halpern A."/>
            <person name="Remington K."/>
            <person name="Beeson K."/>
            <person name="Tran B."/>
            <person name="Rogers Y.-H."/>
            <person name="Friedman R."/>
            <person name="Venter J.C."/>
        </authorList>
    </citation>
    <scope>NUCLEOTIDE SEQUENCE [LARGE SCALE GENOMIC DNA]</scope>
    <source>
        <strain evidence="6 7">PV-1</strain>
    </source>
</reference>
<keyword evidence="2 4" id="KW-0732">Signal</keyword>
<evidence type="ECO:0000259" key="5">
    <source>
        <dbReference type="Pfam" id="PF03968"/>
    </source>
</evidence>
<feature type="domain" description="Organic solvent tolerance-like N-terminal" evidence="5">
    <location>
        <begin position="29"/>
        <end position="133"/>
    </location>
</feature>
<evidence type="ECO:0000256" key="1">
    <source>
        <dbReference type="ARBA" id="ARBA00022448"/>
    </source>
</evidence>
<comment type="caution">
    <text evidence="6">The sequence shown here is derived from an EMBL/GenBank/DDBJ whole genome shotgun (WGS) entry which is preliminary data.</text>
</comment>
<sequence length="166" mass="18240">MKSNSKLTRYLPALLACFLPLSAWAGTIQIEAKKMTLLQKESKVEFTGKVHLTRDTMQMDCDHLVAYYSDHQLTHADADGHVVIVQDKVHGHSNKARLDQIKGILTLTGQAVLEQQGNRVEGETIVHNLNSQKTVVTPDTGGRIHMTIESEDNGAATTILPGKVSK</sequence>
<organism evidence="6 7">
    <name type="scientific">Mariprofundus ferrooxydans PV-1</name>
    <dbReference type="NCBI Taxonomy" id="314345"/>
    <lineage>
        <taxon>Bacteria</taxon>
        <taxon>Pseudomonadati</taxon>
        <taxon>Pseudomonadota</taxon>
        <taxon>Candidatius Mariprofundia</taxon>
        <taxon>Mariprofundales</taxon>
        <taxon>Mariprofundaceae</taxon>
        <taxon>Mariprofundus</taxon>
    </lineage>
</organism>
<accession>Q0EXN8</accession>
<dbReference type="EMBL" id="AATS01000013">
    <property type="protein sequence ID" value="EAU54009.1"/>
    <property type="molecule type" value="Genomic_DNA"/>
</dbReference>
<evidence type="ECO:0000256" key="2">
    <source>
        <dbReference type="ARBA" id="ARBA00022729"/>
    </source>
</evidence>
<dbReference type="AlphaFoldDB" id="Q0EXN8"/>
<evidence type="ECO:0000313" key="6">
    <source>
        <dbReference type="EMBL" id="EAU54009.1"/>
    </source>
</evidence>
<dbReference type="PANTHER" id="PTHR36504">
    <property type="entry name" value="LIPOPOLYSACCHARIDE EXPORT SYSTEM PROTEIN LPTA"/>
    <property type="match status" value="1"/>
</dbReference>
<dbReference type="OrthoDB" id="5453241at2"/>
<gene>
    <name evidence="6" type="ORF">SPV1_03193</name>
</gene>
<dbReference type="STRING" id="314344.AL013_12320"/>
<dbReference type="Gene3D" id="2.60.450.10">
    <property type="entry name" value="Lipopolysaccharide (LPS) transport protein A like domain"/>
    <property type="match status" value="1"/>
</dbReference>
<keyword evidence="1" id="KW-0813">Transport</keyword>
<dbReference type="HOGENOM" id="CLU_1600737_0_0_0"/>
<dbReference type="Proteomes" id="UP000005297">
    <property type="component" value="Unassembled WGS sequence"/>
</dbReference>
<evidence type="ECO:0000256" key="4">
    <source>
        <dbReference type="SAM" id="SignalP"/>
    </source>
</evidence>